<feature type="domain" description="ABC transmembrane type-1" evidence="8">
    <location>
        <begin position="20"/>
        <end position="209"/>
    </location>
</feature>
<keyword evidence="3" id="KW-1003">Cell membrane</keyword>
<accession>A0AA95F0J7</accession>
<dbReference type="SUPFAM" id="SSF161098">
    <property type="entry name" value="MetI-like"/>
    <property type="match status" value="1"/>
</dbReference>
<feature type="transmembrane region" description="Helical" evidence="7">
    <location>
        <begin position="188"/>
        <end position="208"/>
    </location>
</feature>
<proteinExistence type="inferred from homology"/>
<dbReference type="InterPro" id="IPR043429">
    <property type="entry name" value="ArtM/GltK/GlnP/TcyL/YhdX-like"/>
</dbReference>
<dbReference type="Proteomes" id="UP001178662">
    <property type="component" value="Chromosome"/>
</dbReference>
<dbReference type="GO" id="GO:0022857">
    <property type="term" value="F:transmembrane transporter activity"/>
    <property type="evidence" value="ECO:0007669"/>
    <property type="project" value="InterPro"/>
</dbReference>
<dbReference type="NCBIfam" id="TIGR01726">
    <property type="entry name" value="HEQRo_perm_3TM"/>
    <property type="match status" value="1"/>
</dbReference>
<evidence type="ECO:0000313" key="10">
    <source>
        <dbReference type="Proteomes" id="UP001178662"/>
    </source>
</evidence>
<evidence type="ECO:0000256" key="5">
    <source>
        <dbReference type="ARBA" id="ARBA00022989"/>
    </source>
</evidence>
<dbReference type="PANTHER" id="PTHR30614">
    <property type="entry name" value="MEMBRANE COMPONENT OF AMINO ACID ABC TRANSPORTER"/>
    <property type="match status" value="1"/>
</dbReference>
<evidence type="ECO:0000259" key="8">
    <source>
        <dbReference type="PROSITE" id="PS50928"/>
    </source>
</evidence>
<dbReference type="InterPro" id="IPR000515">
    <property type="entry name" value="MetI-like"/>
</dbReference>
<gene>
    <name evidence="9" type="ORF">P0Y55_05185</name>
</gene>
<keyword evidence="2 7" id="KW-0813">Transport</keyword>
<reference evidence="9" key="1">
    <citation type="submission" date="2023-03" db="EMBL/GenBank/DDBJ databases">
        <title>Andean soil-derived lignocellulolytic bacterial consortium as a source of novel taxa and putative plastic-active enzymes.</title>
        <authorList>
            <person name="Diaz-Garcia L."/>
            <person name="Chuvochina M."/>
            <person name="Feuerriegel G."/>
            <person name="Bunk B."/>
            <person name="Sproer C."/>
            <person name="Streit W.R."/>
            <person name="Rodriguez L.M."/>
            <person name="Overmann J."/>
            <person name="Jimenez D.J."/>
        </authorList>
    </citation>
    <scope>NUCLEOTIDE SEQUENCE</scope>
    <source>
        <strain evidence="9">MAG 2441</strain>
    </source>
</reference>
<dbReference type="InterPro" id="IPR010065">
    <property type="entry name" value="AA_ABC_transptr_permease_3TM"/>
</dbReference>
<dbReference type="EMBL" id="CP119317">
    <property type="protein sequence ID" value="WEK55452.1"/>
    <property type="molecule type" value="Genomic_DNA"/>
</dbReference>
<evidence type="ECO:0000256" key="7">
    <source>
        <dbReference type="RuleBase" id="RU363032"/>
    </source>
</evidence>
<protein>
    <submittedName>
        <fullName evidence="9">Amino acid ABC transporter permease</fullName>
    </submittedName>
</protein>
<keyword evidence="10" id="KW-1185">Reference proteome</keyword>
<keyword evidence="5 7" id="KW-1133">Transmembrane helix</keyword>
<keyword evidence="6 7" id="KW-0472">Membrane</keyword>
<dbReference type="InterPro" id="IPR035906">
    <property type="entry name" value="MetI-like_sf"/>
</dbReference>
<dbReference type="AlphaFoldDB" id="A0AA95F0J7"/>
<organism evidence="9 10">
    <name type="scientific">Candidatus Cohnella colombiensis</name>
    <dbReference type="NCBI Taxonomy" id="3121368"/>
    <lineage>
        <taxon>Bacteria</taxon>
        <taxon>Bacillati</taxon>
        <taxon>Bacillota</taxon>
        <taxon>Bacilli</taxon>
        <taxon>Bacillales</taxon>
        <taxon>Paenibacillaceae</taxon>
        <taxon>Cohnella</taxon>
    </lineage>
</organism>
<dbReference type="GO" id="GO:0006865">
    <property type="term" value="P:amino acid transport"/>
    <property type="evidence" value="ECO:0007669"/>
    <property type="project" value="TreeGrafter"/>
</dbReference>
<evidence type="ECO:0000256" key="2">
    <source>
        <dbReference type="ARBA" id="ARBA00022448"/>
    </source>
</evidence>
<comment type="subcellular location">
    <subcellularLocation>
        <location evidence="1 7">Cell membrane</location>
        <topology evidence="1 7">Multi-pass membrane protein</topology>
    </subcellularLocation>
</comment>
<evidence type="ECO:0000256" key="3">
    <source>
        <dbReference type="ARBA" id="ARBA00022475"/>
    </source>
</evidence>
<keyword evidence="4 7" id="KW-0812">Transmembrane</keyword>
<evidence type="ECO:0000256" key="4">
    <source>
        <dbReference type="ARBA" id="ARBA00022692"/>
    </source>
</evidence>
<dbReference type="GO" id="GO:0043190">
    <property type="term" value="C:ATP-binding cassette (ABC) transporter complex"/>
    <property type="evidence" value="ECO:0007669"/>
    <property type="project" value="InterPro"/>
</dbReference>
<name>A0AA95F0J7_9BACL</name>
<evidence type="ECO:0000313" key="9">
    <source>
        <dbReference type="EMBL" id="WEK55452.1"/>
    </source>
</evidence>
<evidence type="ECO:0000256" key="6">
    <source>
        <dbReference type="ARBA" id="ARBA00023136"/>
    </source>
</evidence>
<sequence length="218" mass="24557">MDNSVVNVIVTSLPLLWKGVIQTLLIAFYSLCISTVCGIIFGILRVSSSRIIQIVTRAYVEVFRSIPVLVFMFFFFFGIPIVWGVEIPGLMAAVLALSLWGVAEIGEIARGALQSLPRGQVEAGKSIGLSTHQLYRHVLIPQALRRMVPPTMNIYTRIIKSTSLSVLIGTREMIKIGQEIIERTGQALVIYSMLFILYFILCYPISLWSKKLERDWIY</sequence>
<dbReference type="Pfam" id="PF00528">
    <property type="entry name" value="BPD_transp_1"/>
    <property type="match status" value="1"/>
</dbReference>
<comment type="similarity">
    <text evidence="7">Belongs to the binding-protein-dependent transport system permease family.</text>
</comment>
<feature type="transmembrane region" description="Helical" evidence="7">
    <location>
        <begin position="20"/>
        <end position="44"/>
    </location>
</feature>
<dbReference type="PROSITE" id="PS50928">
    <property type="entry name" value="ABC_TM1"/>
    <property type="match status" value="1"/>
</dbReference>
<dbReference type="CDD" id="cd06261">
    <property type="entry name" value="TM_PBP2"/>
    <property type="match status" value="1"/>
</dbReference>
<feature type="transmembrane region" description="Helical" evidence="7">
    <location>
        <begin position="65"/>
        <end position="83"/>
    </location>
</feature>
<dbReference type="PANTHER" id="PTHR30614:SF36">
    <property type="entry name" value="ABC TRANSPORTER MEMBRANE-SPANNING PERMEASE-GLUTAMINE TRANSPORT"/>
    <property type="match status" value="1"/>
</dbReference>
<evidence type="ECO:0000256" key="1">
    <source>
        <dbReference type="ARBA" id="ARBA00004651"/>
    </source>
</evidence>
<dbReference type="Gene3D" id="1.10.3720.10">
    <property type="entry name" value="MetI-like"/>
    <property type="match status" value="1"/>
</dbReference>